<dbReference type="EMBL" id="CP135446">
    <property type="protein sequence ID" value="WRY35889.1"/>
    <property type="molecule type" value="Genomic_DNA"/>
</dbReference>
<gene>
    <name evidence="1" type="ORF">RPE78_18025</name>
</gene>
<accession>A0ABZ1E730</accession>
<geneLocation type="plasmid" evidence="1 2">
    <name>unnamed3</name>
</geneLocation>
<dbReference type="Proteomes" id="UP001623290">
    <property type="component" value="Plasmid unnamed3"/>
</dbReference>
<keyword evidence="1" id="KW-0614">Plasmid</keyword>
<dbReference type="InterPro" id="IPR014718">
    <property type="entry name" value="GH-type_carb-bd"/>
</dbReference>
<evidence type="ECO:0008006" key="3">
    <source>
        <dbReference type="Google" id="ProtNLM"/>
    </source>
</evidence>
<evidence type="ECO:0000313" key="1">
    <source>
        <dbReference type="EMBL" id="WRY35889.1"/>
    </source>
</evidence>
<protein>
    <recommendedName>
        <fullName evidence="3">Aldose 1-epimerase</fullName>
    </recommendedName>
</protein>
<proteinExistence type="predicted"/>
<organism evidence="1 2">
    <name type="scientific">Thioclava litoralis</name>
    <dbReference type="NCBI Taxonomy" id="3076557"/>
    <lineage>
        <taxon>Bacteria</taxon>
        <taxon>Pseudomonadati</taxon>
        <taxon>Pseudomonadota</taxon>
        <taxon>Alphaproteobacteria</taxon>
        <taxon>Rhodobacterales</taxon>
        <taxon>Paracoccaceae</taxon>
        <taxon>Thioclava</taxon>
    </lineage>
</organism>
<evidence type="ECO:0000313" key="2">
    <source>
        <dbReference type="Proteomes" id="UP001623290"/>
    </source>
</evidence>
<sequence>MSPPLPPAPLPPSAQLTPAREIGPVQELRWDRGYLAVQSLGAMIRDLALTLPDGRLHRPLARAPWLDRPDHGQSGLMAGLSGEWPCVPFGAAGEPVAAQWQGAAGIWEDPLPHGTAAHLHWDLGLAPTPSGPSTPMITAEIALPAPHPVARLRRTLRPRGCGLEIGLEILPRRDGDLPIGLHPVLALPERRGAARIEIDGLSHVWTHPADPAADPSPVRPARRAAGLAALPLRDGHRGDGLDLSRLPLAGASETRLLAVAKGGAVRLHDHHAGLCTELRYDAALFPALMIWVSNRGRAHAPWNGQHLALGLEPVRACFDLGVAASRAATPLRQEGVATTYPFRAGHWLATRYHIGIRAL</sequence>
<name>A0ABZ1E730_9RHOB</name>
<dbReference type="RefSeq" id="WP_330628216.1">
    <property type="nucleotide sequence ID" value="NZ_CP135446.1"/>
</dbReference>
<keyword evidence="2" id="KW-1185">Reference proteome</keyword>
<reference evidence="1 2" key="1">
    <citation type="submission" date="2023-09" db="EMBL/GenBank/DDBJ databases">
        <title>Thioclava shenzhenensis sp. nov., a multidrug resistant bacteria-antagonizing species isolated from coastal seawater.</title>
        <authorList>
            <person name="Long M."/>
        </authorList>
    </citation>
    <scope>NUCLEOTIDE SEQUENCE [LARGE SCALE GENOMIC DNA]</scope>
    <source>
        <strain evidence="1 2">FTW29</strain>
        <plasmid evidence="1 2">unnamed3</plasmid>
    </source>
</reference>
<dbReference type="Gene3D" id="2.70.98.10">
    <property type="match status" value="1"/>
</dbReference>